<dbReference type="CDD" id="cd23767">
    <property type="entry name" value="IQCD"/>
    <property type="match status" value="1"/>
</dbReference>
<proteinExistence type="predicted"/>
<accession>G0UCS6</accession>
<dbReference type="SUPFAM" id="SSF52540">
    <property type="entry name" value="P-loop containing nucleoside triphosphate hydrolases"/>
    <property type="match status" value="1"/>
</dbReference>
<dbReference type="Gene3D" id="1.20.5.190">
    <property type="match status" value="1"/>
</dbReference>
<organism evidence="1">
    <name type="scientific">Trypanosoma vivax (strain Y486)</name>
    <dbReference type="NCBI Taxonomy" id="1055687"/>
    <lineage>
        <taxon>Eukaryota</taxon>
        <taxon>Discoba</taxon>
        <taxon>Euglenozoa</taxon>
        <taxon>Kinetoplastea</taxon>
        <taxon>Metakinetoplastina</taxon>
        <taxon>Trypanosomatida</taxon>
        <taxon>Trypanosomatidae</taxon>
        <taxon>Trypanosoma</taxon>
        <taxon>Duttonella</taxon>
    </lineage>
</organism>
<dbReference type="Pfam" id="PF00612">
    <property type="entry name" value="IQ"/>
    <property type="match status" value="2"/>
</dbReference>
<dbReference type="OMA" id="FCERRAF"/>
<evidence type="ECO:0000313" key="1">
    <source>
        <dbReference type="EMBL" id="CCC53636.1"/>
    </source>
</evidence>
<dbReference type="PROSITE" id="PS50096">
    <property type="entry name" value="IQ"/>
    <property type="match status" value="2"/>
</dbReference>
<dbReference type="SMART" id="SM00015">
    <property type="entry name" value="IQ"/>
    <property type="match status" value="3"/>
</dbReference>
<dbReference type="InterPro" id="IPR000048">
    <property type="entry name" value="IQ_motif_EF-hand-BS"/>
</dbReference>
<sequence length="342" mass="39373">MDCFSFHSSPVIVSNVMEALVSASTLQFLEISSAIKIQSCFRMFCERRAFLSCVKSIILIQRVFRGYLARNFVERLKGKMFCDYEASVYEYYASRIQACFRGYYVRCYVDNFYARRSYVKQTLKASNEVRMVAAEHLRLQKESDFVHQVDSQYHRYRAATEKLRFLTSTISCDSVYRRPCDVSSAVTVYGTHVENDIRYNSTIADRRELEQSIQKRVLEFSKRRENDAVPPPDPCHARSFTQISSRDSAGFDEKGKGKMYFTVKTGAWNRSNVDGCSLPSIVGPTSVDYVVPPRISPHFCVEDLSTTYDLEKEKLKKIVDAKEMHLMHSGKRFVVTSLGRTS</sequence>
<protein>
    <submittedName>
        <fullName evidence="1">Uncharacterized protein</fullName>
    </submittedName>
</protein>
<dbReference type="AlphaFoldDB" id="G0UCS6"/>
<dbReference type="EMBL" id="HE573027">
    <property type="protein sequence ID" value="CCC53636.1"/>
    <property type="molecule type" value="Genomic_DNA"/>
</dbReference>
<gene>
    <name evidence="1" type="ORF">TVY486_1111200</name>
</gene>
<dbReference type="VEuPathDB" id="TriTrypDB:TvY486_1111200"/>
<name>G0UCS6_TRYVY</name>
<reference evidence="1" key="1">
    <citation type="journal article" date="2012" name="Proc. Natl. Acad. Sci. U.S.A.">
        <title>Antigenic diversity is generated by distinct evolutionary mechanisms in African trypanosome species.</title>
        <authorList>
            <person name="Jackson A.P."/>
            <person name="Berry A."/>
            <person name="Aslett M."/>
            <person name="Allison H.C."/>
            <person name="Burton P."/>
            <person name="Vavrova-Anderson J."/>
            <person name="Brown R."/>
            <person name="Browne H."/>
            <person name="Corton N."/>
            <person name="Hauser H."/>
            <person name="Gamble J."/>
            <person name="Gilderthorp R."/>
            <person name="Marcello L."/>
            <person name="McQuillan J."/>
            <person name="Otto T.D."/>
            <person name="Quail M.A."/>
            <person name="Sanders M.J."/>
            <person name="van Tonder A."/>
            <person name="Ginger M.L."/>
            <person name="Field M.C."/>
            <person name="Barry J.D."/>
            <person name="Hertz-Fowler C."/>
            <person name="Berriman M."/>
        </authorList>
    </citation>
    <scope>NUCLEOTIDE SEQUENCE</scope>
    <source>
        <strain evidence="1">Y486</strain>
    </source>
</reference>
<dbReference type="InterPro" id="IPR027417">
    <property type="entry name" value="P-loop_NTPase"/>
</dbReference>